<dbReference type="AlphaFoldDB" id="K4LHT5"/>
<reference evidence="2 3" key="1">
    <citation type="journal article" date="2012" name="BMC Genomics">
        <title>Genome-guided analysis of physiological and morphological traits of the fermentative acetate oxidizer Thermacetogenium phaeum.</title>
        <authorList>
            <person name="Oehler D."/>
            <person name="Poehlein A."/>
            <person name="Leimbach A."/>
            <person name="Muller N."/>
            <person name="Daniel R."/>
            <person name="Gottschalk G."/>
            <person name="Schink B."/>
        </authorList>
    </citation>
    <scope>NUCLEOTIDE SEQUENCE [LARGE SCALE GENOMIC DNA]</scope>
    <source>
        <strain evidence="3">ATCC BAA-254 / DSM 26808 / PB</strain>
    </source>
</reference>
<dbReference type="Pfam" id="PF00753">
    <property type="entry name" value="Lactamase_B"/>
    <property type="match status" value="1"/>
</dbReference>
<accession>K4LHT5</accession>
<dbReference type="KEGG" id="tpz:Tph_c22580"/>
<dbReference type="PANTHER" id="PTHR13754">
    <property type="entry name" value="METALLO-BETA-LACTAMASE SUPERFAMILY PROTEIN"/>
    <property type="match status" value="1"/>
</dbReference>
<dbReference type="eggNOG" id="COG1237">
    <property type="taxonomic scope" value="Bacteria"/>
</dbReference>
<dbReference type="SUPFAM" id="SSF56281">
    <property type="entry name" value="Metallo-hydrolase/oxidoreductase"/>
    <property type="match status" value="1"/>
</dbReference>
<gene>
    <name evidence="2" type="ordered locus">Tph_c22580</name>
</gene>
<name>K4LHT5_THEPS</name>
<dbReference type="SMART" id="SM00849">
    <property type="entry name" value="Lactamase_B"/>
    <property type="match status" value="1"/>
</dbReference>
<dbReference type="RefSeq" id="WP_015051320.1">
    <property type="nucleotide sequence ID" value="NC_018870.1"/>
</dbReference>
<protein>
    <submittedName>
        <fullName evidence="2">Beta-lactamase domain protein</fullName>
    </submittedName>
</protein>
<evidence type="ECO:0000313" key="3">
    <source>
        <dbReference type="Proteomes" id="UP000000467"/>
    </source>
</evidence>
<evidence type="ECO:0000313" key="2">
    <source>
        <dbReference type="EMBL" id="AFV12448.1"/>
    </source>
</evidence>
<keyword evidence="3" id="KW-1185">Reference proteome</keyword>
<feature type="domain" description="Metallo-beta-lactamase" evidence="1">
    <location>
        <begin position="26"/>
        <end position="249"/>
    </location>
</feature>
<dbReference type="CDD" id="cd07713">
    <property type="entry name" value="DHPS-like_MBL-fold"/>
    <property type="match status" value="1"/>
</dbReference>
<dbReference type="InterPro" id="IPR036866">
    <property type="entry name" value="RibonucZ/Hydroxyglut_hydro"/>
</dbReference>
<dbReference type="GO" id="GO:0016740">
    <property type="term" value="F:transferase activity"/>
    <property type="evidence" value="ECO:0007669"/>
    <property type="project" value="TreeGrafter"/>
</dbReference>
<dbReference type="PANTHER" id="PTHR13754:SF13">
    <property type="entry name" value="METALLO-BETA-LACTAMASE SUPERFAMILY PROTEIN (AFU_ORTHOLOGUE AFUA_3G07630)"/>
    <property type="match status" value="1"/>
</dbReference>
<sequence length="280" mass="30664">MELACVKITVLCENTVGVPAGLVGEWGLAMLVEAAGKKLLFDTGEQGAVINNAAALGVDLRAVDALVMSHGHYDHAGGMRALLRYRGRLPVYLHPDFFIPRYSSTPREHYIGVPYRREELESLGANFAFSREPLEIVPGVWFSGEVPRKTPFEKGDNALFHLKDGSKVSDPVRDDVSLFCVTKGGLLIVVGCAHAGIVNIVEHARRVTGRNQVYGIIGGTHLGAVSEAQREATIEYLKKLDLKFLAVNHCSGMPVIAELFRLFRSEFHFASAGTVFKLEF</sequence>
<dbReference type="InterPro" id="IPR041712">
    <property type="entry name" value="DHPS-like_MBL-fold"/>
</dbReference>
<dbReference type="HOGENOM" id="CLU_036012_0_0_9"/>
<dbReference type="STRING" id="1089553.Tph_c22580"/>
<dbReference type="EMBL" id="CP003732">
    <property type="protein sequence ID" value="AFV12448.1"/>
    <property type="molecule type" value="Genomic_DNA"/>
</dbReference>
<dbReference type="InterPro" id="IPR052926">
    <property type="entry name" value="Metallo-beta-lactamase_dom"/>
</dbReference>
<dbReference type="Proteomes" id="UP000000467">
    <property type="component" value="Chromosome"/>
</dbReference>
<proteinExistence type="predicted"/>
<dbReference type="Gene3D" id="3.60.15.10">
    <property type="entry name" value="Ribonuclease Z/Hydroxyacylglutathione hydrolase-like"/>
    <property type="match status" value="1"/>
</dbReference>
<evidence type="ECO:0000259" key="1">
    <source>
        <dbReference type="SMART" id="SM00849"/>
    </source>
</evidence>
<dbReference type="InterPro" id="IPR001279">
    <property type="entry name" value="Metallo-B-lactamas"/>
</dbReference>
<organism evidence="2 3">
    <name type="scientific">Thermacetogenium phaeum (strain ATCC BAA-254 / DSM 26808 / PB)</name>
    <dbReference type="NCBI Taxonomy" id="1089553"/>
    <lineage>
        <taxon>Bacteria</taxon>
        <taxon>Bacillati</taxon>
        <taxon>Bacillota</taxon>
        <taxon>Clostridia</taxon>
        <taxon>Thermoanaerobacterales</taxon>
        <taxon>Thermoanaerobacteraceae</taxon>
        <taxon>Thermacetogenium</taxon>
    </lineage>
</organism>